<dbReference type="OrthoDB" id="275876at2759"/>
<name>A0A183ASQ2_9TREM</name>
<evidence type="ECO:0000256" key="1">
    <source>
        <dbReference type="ARBA" id="ARBA00010528"/>
    </source>
</evidence>
<dbReference type="Pfam" id="PF00573">
    <property type="entry name" value="Ribosomal_L4"/>
    <property type="match status" value="1"/>
</dbReference>
<feature type="compositionally biased region" description="Acidic residues" evidence="5">
    <location>
        <begin position="321"/>
        <end position="330"/>
    </location>
</feature>
<dbReference type="GO" id="GO:0003735">
    <property type="term" value="F:structural constituent of ribosome"/>
    <property type="evidence" value="ECO:0007669"/>
    <property type="project" value="InterPro"/>
</dbReference>
<reference evidence="6 7" key="2">
    <citation type="submission" date="2018-11" db="EMBL/GenBank/DDBJ databases">
        <authorList>
            <consortium name="Pathogen Informatics"/>
        </authorList>
    </citation>
    <scope>NUCLEOTIDE SEQUENCE [LARGE SCALE GENOMIC DNA]</scope>
    <source>
        <strain evidence="6 7">Egypt</strain>
    </source>
</reference>
<dbReference type="InterPro" id="IPR002136">
    <property type="entry name" value="Ribosomal_uL4"/>
</dbReference>
<protein>
    <recommendedName>
        <fullName evidence="4">Large ribosomal subunit protein uL4m</fullName>
    </recommendedName>
</protein>
<dbReference type="Proteomes" id="UP000272942">
    <property type="component" value="Unassembled WGS sequence"/>
</dbReference>
<dbReference type="EMBL" id="UZAN01048281">
    <property type="protein sequence ID" value="VDP86304.1"/>
    <property type="molecule type" value="Genomic_DNA"/>
</dbReference>
<dbReference type="InterPro" id="IPR023574">
    <property type="entry name" value="Ribosomal_uL4_dom_sf"/>
</dbReference>
<feature type="region of interest" description="Disordered" evidence="5">
    <location>
        <begin position="309"/>
        <end position="342"/>
    </location>
</feature>
<keyword evidence="3" id="KW-0687">Ribonucleoprotein</keyword>
<evidence type="ECO:0000256" key="5">
    <source>
        <dbReference type="SAM" id="MobiDB-lite"/>
    </source>
</evidence>
<keyword evidence="7" id="KW-1185">Reference proteome</keyword>
<evidence type="ECO:0000313" key="7">
    <source>
        <dbReference type="Proteomes" id="UP000272942"/>
    </source>
</evidence>
<organism evidence="8">
    <name type="scientific">Echinostoma caproni</name>
    <dbReference type="NCBI Taxonomy" id="27848"/>
    <lineage>
        <taxon>Eukaryota</taxon>
        <taxon>Metazoa</taxon>
        <taxon>Spiralia</taxon>
        <taxon>Lophotrochozoa</taxon>
        <taxon>Platyhelminthes</taxon>
        <taxon>Trematoda</taxon>
        <taxon>Digenea</taxon>
        <taxon>Plagiorchiida</taxon>
        <taxon>Echinostomata</taxon>
        <taxon>Echinostomatoidea</taxon>
        <taxon>Echinostomatidae</taxon>
        <taxon>Echinostoma</taxon>
    </lineage>
</organism>
<dbReference type="Gene3D" id="3.40.1370.10">
    <property type="match status" value="1"/>
</dbReference>
<comment type="similarity">
    <text evidence="1">Belongs to the universal ribosomal protein uL4 family.</text>
</comment>
<sequence>MNQPIGMTDLHPDVFAVFPRLDLVHKNLYWQAHYRLVDWRSITTRAELSYRSNRKPWPQKGTGRARHGNRRTHIWIGGGQCKGPRGPESFFSVLPRDVRVNGLVSMLSIKHAQDDLHIVDNLQLSPALEQEAIEVIKLAMEAQPDESVADDPLSAIHRIRTHRLTKLMNDAASYLRQLIDQRKWGPSVLFVTSDSIAPAPSDSIEDSFSQLLNKPKPDGLAIYLACASYANHIEAELSPEAISHHIEAVAPRATHPGRGLTLMPLHGLNVWSLVQHNTVVFSTQCLELLENRLLTVMRTIHRDKAVQEPDSLFPGTLDRGEYEDDADETEPTTNRHFPEPPIPLHWKKISLS</sequence>
<evidence type="ECO:0000313" key="6">
    <source>
        <dbReference type="EMBL" id="VDP86304.1"/>
    </source>
</evidence>
<dbReference type="AlphaFoldDB" id="A0A183ASQ2"/>
<evidence type="ECO:0000256" key="3">
    <source>
        <dbReference type="ARBA" id="ARBA00023274"/>
    </source>
</evidence>
<dbReference type="GO" id="GO:0005840">
    <property type="term" value="C:ribosome"/>
    <property type="evidence" value="ECO:0007669"/>
    <property type="project" value="UniProtKB-KW"/>
</dbReference>
<dbReference type="PANTHER" id="PTHR10746">
    <property type="entry name" value="50S RIBOSOMAL PROTEIN L4"/>
    <property type="match status" value="1"/>
</dbReference>
<gene>
    <name evidence="6" type="ORF">ECPE_LOCUS9987</name>
</gene>
<proteinExistence type="inferred from homology"/>
<evidence type="ECO:0000256" key="2">
    <source>
        <dbReference type="ARBA" id="ARBA00022980"/>
    </source>
</evidence>
<dbReference type="GO" id="GO:1990904">
    <property type="term" value="C:ribonucleoprotein complex"/>
    <property type="evidence" value="ECO:0007669"/>
    <property type="project" value="UniProtKB-KW"/>
</dbReference>
<evidence type="ECO:0000256" key="4">
    <source>
        <dbReference type="ARBA" id="ARBA00040565"/>
    </source>
</evidence>
<dbReference type="InterPro" id="IPR013005">
    <property type="entry name" value="Ribosomal_uL4-like"/>
</dbReference>
<dbReference type="GO" id="GO:0006412">
    <property type="term" value="P:translation"/>
    <property type="evidence" value="ECO:0007669"/>
    <property type="project" value="InterPro"/>
</dbReference>
<keyword evidence="2" id="KW-0689">Ribosomal protein</keyword>
<dbReference type="WBParaSite" id="ECPE_0001001901-mRNA-1">
    <property type="protein sequence ID" value="ECPE_0001001901-mRNA-1"/>
    <property type="gene ID" value="ECPE_0001001901"/>
</dbReference>
<reference evidence="8" key="1">
    <citation type="submission" date="2016-06" db="UniProtKB">
        <authorList>
            <consortium name="WormBaseParasite"/>
        </authorList>
    </citation>
    <scope>IDENTIFICATION</scope>
</reference>
<dbReference type="PANTHER" id="PTHR10746:SF6">
    <property type="entry name" value="LARGE RIBOSOMAL SUBUNIT PROTEIN UL4M"/>
    <property type="match status" value="1"/>
</dbReference>
<evidence type="ECO:0000313" key="8">
    <source>
        <dbReference type="WBParaSite" id="ECPE_0001001901-mRNA-1"/>
    </source>
</evidence>
<dbReference type="SUPFAM" id="SSF52166">
    <property type="entry name" value="Ribosomal protein L4"/>
    <property type="match status" value="1"/>
</dbReference>
<accession>A0A183ASQ2</accession>